<evidence type="ECO:0000313" key="1">
    <source>
        <dbReference type="EMBL" id="KHD08518.1"/>
    </source>
</evidence>
<organism evidence="1 2">
    <name type="scientific">Candidatus Thiomargarita nelsonii</name>
    <dbReference type="NCBI Taxonomy" id="1003181"/>
    <lineage>
        <taxon>Bacteria</taxon>
        <taxon>Pseudomonadati</taxon>
        <taxon>Pseudomonadota</taxon>
        <taxon>Gammaproteobacteria</taxon>
        <taxon>Thiotrichales</taxon>
        <taxon>Thiotrichaceae</taxon>
        <taxon>Thiomargarita</taxon>
    </lineage>
</organism>
<proteinExistence type="predicted"/>
<protein>
    <submittedName>
        <fullName evidence="1">Uncharacterized protein</fullName>
    </submittedName>
</protein>
<name>A0A0A6PCW9_9GAMM</name>
<gene>
    <name evidence="1" type="ORF">PN36_16780</name>
</gene>
<reference evidence="1 2" key="1">
    <citation type="journal article" date="2016" name="Front. Microbiol.">
        <title>Single-Cell (Meta-)Genomics of a Dimorphic Candidatus Thiomargarita nelsonii Reveals Genomic Plasticity.</title>
        <authorList>
            <person name="Flood B.E."/>
            <person name="Fliss P."/>
            <person name="Jones D.S."/>
            <person name="Dick G.J."/>
            <person name="Jain S."/>
            <person name="Kaster A.K."/>
            <person name="Winkel M."/>
            <person name="Mussmann M."/>
            <person name="Bailey J."/>
        </authorList>
    </citation>
    <scope>NUCLEOTIDE SEQUENCE [LARGE SCALE GENOMIC DNA]</scope>
    <source>
        <strain evidence="1">Hydrate Ridge</strain>
    </source>
</reference>
<sequence length="68" mass="8102">MIDPIVEEVRYFRNEHAKKFNYDLDAICEDLKKHQLAYSHKLVRLKPKRIPNQRIPPTLVERSSVARS</sequence>
<accession>A0A0A6PCW9</accession>
<dbReference type="AlphaFoldDB" id="A0A0A6PCW9"/>
<evidence type="ECO:0000313" key="2">
    <source>
        <dbReference type="Proteomes" id="UP000030428"/>
    </source>
</evidence>
<comment type="caution">
    <text evidence="1">The sequence shown here is derived from an EMBL/GenBank/DDBJ whole genome shotgun (WGS) entry which is preliminary data.</text>
</comment>
<keyword evidence="2" id="KW-1185">Reference proteome</keyword>
<dbReference type="Proteomes" id="UP000030428">
    <property type="component" value="Unassembled WGS sequence"/>
</dbReference>
<dbReference type="EMBL" id="JSZA02000063">
    <property type="protein sequence ID" value="KHD08518.1"/>
    <property type="molecule type" value="Genomic_DNA"/>
</dbReference>